<protein>
    <recommendedName>
        <fullName evidence="3">Outer membrane protein beta-barrel domain-containing protein</fullName>
    </recommendedName>
</protein>
<dbReference type="AlphaFoldDB" id="A0A099KK54"/>
<dbReference type="OrthoDB" id="6289951at2"/>
<dbReference type="RefSeq" id="WP_033083056.1">
    <property type="nucleotide sequence ID" value="NZ_JQEC01000042.1"/>
</dbReference>
<evidence type="ECO:0000313" key="1">
    <source>
        <dbReference type="EMBL" id="KGJ91179.1"/>
    </source>
</evidence>
<dbReference type="EMBL" id="JQEC01000042">
    <property type="protein sequence ID" value="KGJ91179.1"/>
    <property type="molecule type" value="Genomic_DNA"/>
</dbReference>
<comment type="caution">
    <text evidence="1">The sequence shown here is derived from an EMBL/GenBank/DDBJ whole genome shotgun (WGS) entry which is preliminary data.</text>
</comment>
<evidence type="ECO:0000313" key="2">
    <source>
        <dbReference type="Proteomes" id="UP000029868"/>
    </source>
</evidence>
<sequence>MNKQQTAIKLSPLTLTPLAFAITLGLTIANPSAVQAKTYQLQSASNKNLSMDDFSYQEKFSWSIFAGVTNGGDTIALGDTEVTYSRDGEQVTGVSYSEKLKTGGFAVLGLGANYIIDERFSIQLNGAYHWDRISDPDIKFTRLELELIPYYQLTDTLQLGLGLVSHLNIKLDEQSTPLLVKSARSEEDTELRVFNEFPEMLMPQAQGLIDGQTRTDDDLVINTQADFSTATGYLASLVYQLPQWHSKVEFRAVFIDYKADVTSNITNPQQVLDTNTGEVAFDARHAGIYWHFVF</sequence>
<organism evidence="1 2">
    <name type="scientific">Colwellia psychrerythraea</name>
    <name type="common">Vibrio psychroerythus</name>
    <dbReference type="NCBI Taxonomy" id="28229"/>
    <lineage>
        <taxon>Bacteria</taxon>
        <taxon>Pseudomonadati</taxon>
        <taxon>Pseudomonadota</taxon>
        <taxon>Gammaproteobacteria</taxon>
        <taxon>Alteromonadales</taxon>
        <taxon>Colwelliaceae</taxon>
        <taxon>Colwellia</taxon>
    </lineage>
</organism>
<gene>
    <name evidence="1" type="ORF">GAB14E_3331</name>
</gene>
<name>A0A099KK54_COLPS</name>
<proteinExistence type="predicted"/>
<accession>A0A099KK54</accession>
<dbReference type="PATRIC" id="fig|28229.3.peg.3052"/>
<dbReference type="Proteomes" id="UP000029868">
    <property type="component" value="Unassembled WGS sequence"/>
</dbReference>
<evidence type="ECO:0008006" key="3">
    <source>
        <dbReference type="Google" id="ProtNLM"/>
    </source>
</evidence>
<reference evidence="1 2" key="1">
    <citation type="submission" date="2014-08" db="EMBL/GenBank/DDBJ databases">
        <title>Genomic and Phenotypic Diversity of Colwellia psychrerythraea strains from Disparate Marine Basins.</title>
        <authorList>
            <person name="Techtmann S.M."/>
            <person name="Stelling S.C."/>
            <person name="Utturkar S.M."/>
            <person name="Alshibli N."/>
            <person name="Harris A."/>
            <person name="Brown S.D."/>
            <person name="Hazen T.C."/>
        </authorList>
    </citation>
    <scope>NUCLEOTIDE SEQUENCE [LARGE SCALE GENOMIC DNA]</scope>
    <source>
        <strain evidence="1 2">GAB14E</strain>
    </source>
</reference>